<sequence length="75" mass="8139">MAAQRNLDAFFGKRAAATNRARSVQYSQTQNGEEPGNEGEGVPPKQERGSAATVEKRGLTSSKRRIIESSDDEAE</sequence>
<dbReference type="Proteomes" id="UP001145114">
    <property type="component" value="Unassembled WGS sequence"/>
</dbReference>
<proteinExistence type="predicted"/>
<dbReference type="EMBL" id="JAMZIH010004059">
    <property type="protein sequence ID" value="KAJ1676471.1"/>
    <property type="molecule type" value="Genomic_DNA"/>
</dbReference>
<reference evidence="1" key="1">
    <citation type="submission" date="2022-06" db="EMBL/GenBank/DDBJ databases">
        <title>Phylogenomic reconstructions and comparative analyses of Kickxellomycotina fungi.</title>
        <authorList>
            <person name="Reynolds N.K."/>
            <person name="Stajich J.E."/>
            <person name="Barry K."/>
            <person name="Grigoriev I.V."/>
            <person name="Crous P."/>
            <person name="Smith M.E."/>
        </authorList>
    </citation>
    <scope>NUCLEOTIDE SEQUENCE</scope>
    <source>
        <strain evidence="1">RSA 2271</strain>
    </source>
</reference>
<comment type="caution">
    <text evidence="1">The sequence shown here is derived from an EMBL/GenBank/DDBJ whole genome shotgun (WGS) entry which is preliminary data.</text>
</comment>
<feature type="non-terminal residue" evidence="1">
    <location>
        <position position="75"/>
    </location>
</feature>
<keyword evidence="2" id="KW-1185">Reference proteome</keyword>
<name>A0ACC1HLC5_9FUNG</name>
<gene>
    <name evidence="1" type="ORF">EV182_008137</name>
</gene>
<protein>
    <submittedName>
        <fullName evidence="1">Uncharacterized protein</fullName>
    </submittedName>
</protein>
<evidence type="ECO:0000313" key="2">
    <source>
        <dbReference type="Proteomes" id="UP001145114"/>
    </source>
</evidence>
<evidence type="ECO:0000313" key="1">
    <source>
        <dbReference type="EMBL" id="KAJ1676471.1"/>
    </source>
</evidence>
<organism evidence="1 2">
    <name type="scientific">Spiromyces aspiralis</name>
    <dbReference type="NCBI Taxonomy" id="68401"/>
    <lineage>
        <taxon>Eukaryota</taxon>
        <taxon>Fungi</taxon>
        <taxon>Fungi incertae sedis</taxon>
        <taxon>Zoopagomycota</taxon>
        <taxon>Kickxellomycotina</taxon>
        <taxon>Kickxellomycetes</taxon>
        <taxon>Kickxellales</taxon>
        <taxon>Kickxellaceae</taxon>
        <taxon>Spiromyces</taxon>
    </lineage>
</organism>
<accession>A0ACC1HLC5</accession>